<gene>
    <name evidence="7" type="ORF">Thert_01032</name>
</gene>
<evidence type="ECO:0000256" key="4">
    <source>
        <dbReference type="ARBA" id="ARBA00022989"/>
    </source>
</evidence>
<dbReference type="Proteomes" id="UP000214975">
    <property type="component" value="Chromosome"/>
</dbReference>
<evidence type="ECO:0000313" key="7">
    <source>
        <dbReference type="EMBL" id="AST57142.1"/>
    </source>
</evidence>
<organism evidence="7 8">
    <name type="scientific">Thermoanaerobacterium thermosaccharolyticum</name>
    <name type="common">Clostridium thermosaccharolyticum</name>
    <dbReference type="NCBI Taxonomy" id="1517"/>
    <lineage>
        <taxon>Bacteria</taxon>
        <taxon>Bacillati</taxon>
        <taxon>Bacillota</taxon>
        <taxon>Clostridia</taxon>
        <taxon>Thermoanaerobacterales</taxon>
        <taxon>Thermoanaerobacteraceae</taxon>
        <taxon>Thermoanaerobacterium</taxon>
    </lineage>
</organism>
<dbReference type="GO" id="GO:0043190">
    <property type="term" value="C:ATP-binding cassette (ABC) transporter complex"/>
    <property type="evidence" value="ECO:0007669"/>
    <property type="project" value="InterPro"/>
</dbReference>
<evidence type="ECO:0000256" key="2">
    <source>
        <dbReference type="ARBA" id="ARBA00022475"/>
    </source>
</evidence>
<dbReference type="AlphaFoldDB" id="A0A223HXI2"/>
<dbReference type="InterPro" id="IPR003339">
    <property type="entry name" value="ABC/ECF_trnsptr_transmembrane"/>
</dbReference>
<name>A0A223HXI2_THETR</name>
<feature type="transmembrane region" description="Helical" evidence="6">
    <location>
        <begin position="85"/>
        <end position="105"/>
    </location>
</feature>
<feature type="transmembrane region" description="Helical" evidence="6">
    <location>
        <begin position="125"/>
        <end position="145"/>
    </location>
</feature>
<evidence type="ECO:0000313" key="8">
    <source>
        <dbReference type="Proteomes" id="UP000214975"/>
    </source>
</evidence>
<protein>
    <submittedName>
        <fullName evidence="7">Cobalt ABC transporter permease</fullName>
    </submittedName>
</protein>
<keyword evidence="5 6" id="KW-0472">Membrane</keyword>
<dbReference type="CDD" id="cd16914">
    <property type="entry name" value="EcfT"/>
    <property type="match status" value="1"/>
</dbReference>
<reference evidence="7 8" key="1">
    <citation type="submission" date="2016-08" db="EMBL/GenBank/DDBJ databases">
        <title>A novel genetic cassette of butanologenic Thermoanaerobacterium thermosaccharolyticum that directly convert cellulose to butanol.</title>
        <authorList>
            <person name="Li T."/>
            <person name="He J."/>
        </authorList>
    </citation>
    <scope>NUCLEOTIDE SEQUENCE [LARGE SCALE GENOMIC DNA]</scope>
    <source>
        <strain evidence="7 8">TG57</strain>
    </source>
</reference>
<evidence type="ECO:0000256" key="3">
    <source>
        <dbReference type="ARBA" id="ARBA00022692"/>
    </source>
</evidence>
<evidence type="ECO:0000256" key="6">
    <source>
        <dbReference type="SAM" id="Phobius"/>
    </source>
</evidence>
<dbReference type="InterPro" id="IPR012809">
    <property type="entry name" value="ECF_CbiQ"/>
</dbReference>
<keyword evidence="3 6" id="KW-0812">Transmembrane</keyword>
<dbReference type="GO" id="GO:0006824">
    <property type="term" value="P:cobalt ion transport"/>
    <property type="evidence" value="ECO:0007669"/>
    <property type="project" value="InterPro"/>
</dbReference>
<evidence type="ECO:0000256" key="1">
    <source>
        <dbReference type="ARBA" id="ARBA00004651"/>
    </source>
</evidence>
<proteinExistence type="predicted"/>
<dbReference type="Pfam" id="PF02361">
    <property type="entry name" value="CbiQ"/>
    <property type="match status" value="1"/>
</dbReference>
<sequence>MSNFIEKTVLSIQNTFEDMFTSDEIADKSGLMQSLDPRVRLLSIVLLIVIANLGNSLYYMAVMLVYSLILAVLSKIPMKSYIARISAVSIVFTGIVLIPSLFNVVRPGKPLIYITGSLYITRGGALSALIFIMRSFISLSFIYILTLSTKWIEILKALRYFKLPKVFSATLDISLRYITLFLDVASNMFLARKSRNVGTSKGKSERKFVASSMGNLLIRSDHLSSEIYSAMISRGYKGEYKTISNFKFDIFDAVWILFNISFFTAIFLVKGGKLWI</sequence>
<dbReference type="InterPro" id="IPR051611">
    <property type="entry name" value="ECF_transporter_component"/>
</dbReference>
<feature type="transmembrane region" description="Helical" evidence="6">
    <location>
        <begin position="41"/>
        <end position="73"/>
    </location>
</feature>
<dbReference type="PANTHER" id="PTHR34857">
    <property type="entry name" value="SLL0384 PROTEIN"/>
    <property type="match status" value="1"/>
</dbReference>
<comment type="subcellular location">
    <subcellularLocation>
        <location evidence="1">Cell membrane</location>
        <topology evidence="1">Multi-pass membrane protein</topology>
    </subcellularLocation>
</comment>
<accession>A0A223HXI2</accession>
<dbReference type="EMBL" id="CP016893">
    <property type="protein sequence ID" value="AST57142.1"/>
    <property type="molecule type" value="Genomic_DNA"/>
</dbReference>
<feature type="transmembrane region" description="Helical" evidence="6">
    <location>
        <begin position="250"/>
        <end position="269"/>
    </location>
</feature>
<keyword evidence="4 6" id="KW-1133">Transmembrane helix</keyword>
<dbReference type="RefSeq" id="WP_094397074.1">
    <property type="nucleotide sequence ID" value="NZ_CP016893.1"/>
</dbReference>
<evidence type="ECO:0000256" key="5">
    <source>
        <dbReference type="ARBA" id="ARBA00023136"/>
    </source>
</evidence>
<keyword evidence="2" id="KW-1003">Cell membrane</keyword>
<dbReference type="PANTHER" id="PTHR34857:SF2">
    <property type="entry name" value="SLL0384 PROTEIN"/>
    <property type="match status" value="1"/>
</dbReference>
<dbReference type="NCBIfam" id="TIGR02454">
    <property type="entry name" value="ECF_T_CbiQ"/>
    <property type="match status" value="1"/>
</dbReference>